<evidence type="ECO:0000256" key="4">
    <source>
        <dbReference type="RuleBase" id="RU003791"/>
    </source>
</evidence>
<evidence type="ECO:0000256" key="2">
    <source>
        <dbReference type="ARBA" id="ARBA00022768"/>
    </source>
</evidence>
<dbReference type="Proteomes" id="UP000070412">
    <property type="component" value="Unassembled WGS sequence"/>
</dbReference>
<dbReference type="PROSITE" id="PS00824">
    <property type="entry name" value="EF1BD_1"/>
    <property type="match status" value="1"/>
</dbReference>
<dbReference type="GO" id="GO:0003746">
    <property type="term" value="F:translation elongation factor activity"/>
    <property type="evidence" value="ECO:0007669"/>
    <property type="project" value="UniProtKB-KW"/>
</dbReference>
<dbReference type="PANTHER" id="PTHR11595:SF26">
    <property type="entry name" value="ELONGATION FACTOR 1-DELTA"/>
    <property type="match status" value="1"/>
</dbReference>
<dbReference type="GO" id="GO:0005085">
    <property type="term" value="F:guanyl-nucleotide exchange factor activity"/>
    <property type="evidence" value="ECO:0007669"/>
    <property type="project" value="TreeGrafter"/>
</dbReference>
<protein>
    <submittedName>
        <fullName evidence="7">Elongation factor 1-beta</fullName>
    </submittedName>
</protein>
<evidence type="ECO:0000256" key="1">
    <source>
        <dbReference type="ARBA" id="ARBA00007411"/>
    </source>
</evidence>
<dbReference type="SUPFAM" id="SSF54984">
    <property type="entry name" value="eEF-1beta-like"/>
    <property type="match status" value="1"/>
</dbReference>
<dbReference type="EMBL" id="WVUK01000062">
    <property type="protein sequence ID" value="KAF7490120.1"/>
    <property type="molecule type" value="Genomic_DNA"/>
</dbReference>
<feature type="domain" description="Translation elongation factor EF1B beta/delta subunit guanine nucleotide exchange" evidence="5">
    <location>
        <begin position="198"/>
        <end position="284"/>
    </location>
</feature>
<dbReference type="InterPro" id="IPR001326">
    <property type="entry name" value="Transl_elong_EF1B_B/D_CS"/>
</dbReference>
<evidence type="ECO:0000259" key="5">
    <source>
        <dbReference type="SMART" id="SM00888"/>
    </source>
</evidence>
<dbReference type="InterPro" id="IPR014717">
    <property type="entry name" value="Transl_elong_EF1B/ribsomal_bS6"/>
</dbReference>
<dbReference type="InterPro" id="IPR018940">
    <property type="entry name" value="EF-1_beta_acid_region_euk"/>
</dbReference>
<sequence length="284" mass="31442">MPAQSLLTESSALQTFRYLQVEQAFINGCPTNADDSRSKPVDVVGSNKTVPIASQNDQSIVVVVENGHNSIISDIVKVRNNIKLSLDSASDSKQIYDRISALEQTVVRLEKAVELMQQSIAKLHLSPQHQQQSKPDSCKKTIDETKSCKKEAAAVAANDDDDVDLFGSDDDEEAEALRKKRVEEYAAKKAKKPALVAKSSVVLDVKPWDDETDMEEMQKLVRSIEMDGLVWGAAKLVPLAFGIKKLQIVCVIEDEKVSVEELQEKLCEFEDHVQSVDIAAFNKI</sequence>
<dbReference type="FunFam" id="3.30.70.60:FF:000001">
    <property type="entry name" value="Elongation factor 1-beta 1 like"/>
    <property type="match status" value="1"/>
</dbReference>
<keyword evidence="3 4" id="KW-0648">Protein biosynthesis</keyword>
<dbReference type="AlphaFoldDB" id="A0A834R498"/>
<evidence type="ECO:0000259" key="6">
    <source>
        <dbReference type="SMART" id="SM01182"/>
    </source>
</evidence>
<proteinExistence type="inferred from homology"/>
<gene>
    <name evidence="7" type="ORF">SSS_6708</name>
</gene>
<dbReference type="SMART" id="SM00888">
    <property type="entry name" value="EF1_GNE"/>
    <property type="match status" value="1"/>
</dbReference>
<accession>A0A834R498</accession>
<dbReference type="InterPro" id="IPR049720">
    <property type="entry name" value="EF1B_bsu/dsu"/>
</dbReference>
<keyword evidence="9" id="KW-1185">Reference proteome</keyword>
<dbReference type="GO" id="GO:0005853">
    <property type="term" value="C:eukaryotic translation elongation factor 1 complex"/>
    <property type="evidence" value="ECO:0007669"/>
    <property type="project" value="InterPro"/>
</dbReference>
<dbReference type="EnsemblMetazoa" id="SSS_6708s_mrna">
    <property type="protein sequence ID" value="KAF7490120.1"/>
    <property type="gene ID" value="SSS_6708"/>
</dbReference>
<evidence type="ECO:0000313" key="9">
    <source>
        <dbReference type="Proteomes" id="UP000070412"/>
    </source>
</evidence>
<dbReference type="InterPro" id="IPR036219">
    <property type="entry name" value="eEF-1beta-like_sf"/>
</dbReference>
<reference evidence="7" key="2">
    <citation type="submission" date="2020-01" db="EMBL/GenBank/DDBJ databases">
        <authorList>
            <person name="Korhonen P.K.K."/>
            <person name="Guangxu M.G."/>
            <person name="Wang T.W."/>
            <person name="Stroehlein A.J.S."/>
            <person name="Young N.D."/>
            <person name="Ang C.-S.A."/>
            <person name="Fernando D.W.F."/>
            <person name="Lu H.L."/>
            <person name="Taylor S.T."/>
            <person name="Ehtesham M.E.M."/>
            <person name="Najaraj S.H.N."/>
            <person name="Harsha G.H.G."/>
            <person name="Madugundu A.M."/>
            <person name="Renuse S.R."/>
            <person name="Holt D.H."/>
            <person name="Pandey A.P."/>
            <person name="Papenfuss A.P."/>
            <person name="Gasser R.B.G."/>
            <person name="Fischer K.F."/>
        </authorList>
    </citation>
    <scope>NUCLEOTIDE SEQUENCE</scope>
    <source>
        <strain evidence="7">SSS_KF_BRIS2020</strain>
    </source>
</reference>
<comment type="similarity">
    <text evidence="1 4">Belongs to the EF-1-beta/EF-1-delta family.</text>
</comment>
<organism evidence="7">
    <name type="scientific">Sarcoptes scabiei</name>
    <name type="common">Itch mite</name>
    <name type="synonym">Acarus scabiei</name>
    <dbReference type="NCBI Taxonomy" id="52283"/>
    <lineage>
        <taxon>Eukaryota</taxon>
        <taxon>Metazoa</taxon>
        <taxon>Ecdysozoa</taxon>
        <taxon>Arthropoda</taxon>
        <taxon>Chelicerata</taxon>
        <taxon>Arachnida</taxon>
        <taxon>Acari</taxon>
        <taxon>Acariformes</taxon>
        <taxon>Sarcoptiformes</taxon>
        <taxon>Astigmata</taxon>
        <taxon>Psoroptidia</taxon>
        <taxon>Sarcoptoidea</taxon>
        <taxon>Sarcoptidae</taxon>
        <taxon>Sarcoptinae</taxon>
        <taxon>Sarcoptes</taxon>
    </lineage>
</organism>
<dbReference type="SMART" id="SM01182">
    <property type="entry name" value="EF-1_beta_acid"/>
    <property type="match status" value="1"/>
</dbReference>
<dbReference type="CDD" id="cd00292">
    <property type="entry name" value="EF1B"/>
    <property type="match status" value="1"/>
</dbReference>
<dbReference type="Pfam" id="PF00736">
    <property type="entry name" value="EF1_GNE"/>
    <property type="match status" value="1"/>
</dbReference>
<evidence type="ECO:0000313" key="7">
    <source>
        <dbReference type="EMBL" id="KAF7490120.1"/>
    </source>
</evidence>
<dbReference type="PROSITE" id="PS00825">
    <property type="entry name" value="EF1BD_2"/>
    <property type="match status" value="1"/>
</dbReference>
<dbReference type="PANTHER" id="PTHR11595">
    <property type="entry name" value="EF-HAND AND COILED-COIL DOMAIN-CONTAINING FAMILY MEMBER"/>
    <property type="match status" value="1"/>
</dbReference>
<dbReference type="Pfam" id="PF10587">
    <property type="entry name" value="EF-1_beta_acid"/>
    <property type="match status" value="1"/>
</dbReference>
<dbReference type="OrthoDB" id="331763at2759"/>
<dbReference type="InterPro" id="IPR014038">
    <property type="entry name" value="EF1B_bsu/dsu_GNE"/>
</dbReference>
<keyword evidence="2 4" id="KW-0251">Elongation factor</keyword>
<evidence type="ECO:0000313" key="8">
    <source>
        <dbReference type="EnsemblMetazoa" id="KAF7490120.1"/>
    </source>
</evidence>
<dbReference type="GO" id="GO:0005829">
    <property type="term" value="C:cytosol"/>
    <property type="evidence" value="ECO:0007669"/>
    <property type="project" value="TreeGrafter"/>
</dbReference>
<name>A0A834R498_SARSC</name>
<reference evidence="8" key="3">
    <citation type="submission" date="2022-06" db="UniProtKB">
        <authorList>
            <consortium name="EnsemblMetazoa"/>
        </authorList>
    </citation>
    <scope>IDENTIFICATION</scope>
</reference>
<evidence type="ECO:0000256" key="3">
    <source>
        <dbReference type="ARBA" id="ARBA00022917"/>
    </source>
</evidence>
<reference evidence="9" key="1">
    <citation type="journal article" date="2020" name="PLoS Negl. Trop. Dis.">
        <title>High-quality nuclear genome for Sarcoptes scabiei-A critical resource for a neglected parasite.</title>
        <authorList>
            <person name="Korhonen P.K."/>
            <person name="Gasser R.B."/>
            <person name="Ma G."/>
            <person name="Wang T."/>
            <person name="Stroehlein A.J."/>
            <person name="Young N.D."/>
            <person name="Ang C.S."/>
            <person name="Fernando D.D."/>
            <person name="Lu H.C."/>
            <person name="Taylor S."/>
            <person name="Reynolds S.L."/>
            <person name="Mofiz E."/>
            <person name="Najaraj S.H."/>
            <person name="Gowda H."/>
            <person name="Madugundu A."/>
            <person name="Renuse S."/>
            <person name="Holt D."/>
            <person name="Pandey A."/>
            <person name="Papenfuss A.T."/>
            <person name="Fischer K."/>
        </authorList>
    </citation>
    <scope>NUCLEOTIDE SEQUENCE [LARGE SCALE GENOMIC DNA]</scope>
</reference>
<dbReference type="Gene3D" id="3.30.70.60">
    <property type="match status" value="1"/>
</dbReference>
<feature type="domain" description="Elongation factor 1 beta central acidic region eukaryote" evidence="6">
    <location>
        <begin position="165"/>
        <end position="189"/>
    </location>
</feature>